<reference evidence="1" key="1">
    <citation type="submission" date="2022-10" db="EMBL/GenBank/DDBJ databases">
        <title>Culturing micro-colonial fungi from biological soil crusts in the Mojave desert and describing Neophaeococcomyces mojavensis, and introducing the new genera and species Taxawa tesnikishii.</title>
        <authorList>
            <person name="Kurbessoian T."/>
            <person name="Stajich J.E."/>
        </authorList>
    </citation>
    <scope>NUCLEOTIDE SEQUENCE</scope>
    <source>
        <strain evidence="1">JES_112</strain>
    </source>
</reference>
<dbReference type="Proteomes" id="UP001172386">
    <property type="component" value="Unassembled WGS sequence"/>
</dbReference>
<dbReference type="EMBL" id="JAPDRQ010000190">
    <property type="protein sequence ID" value="KAJ9652621.1"/>
    <property type="molecule type" value="Genomic_DNA"/>
</dbReference>
<gene>
    <name evidence="1" type="ORF">H2198_008148</name>
</gene>
<accession>A0ACC2ZY28</accession>
<proteinExistence type="predicted"/>
<evidence type="ECO:0000313" key="2">
    <source>
        <dbReference type="Proteomes" id="UP001172386"/>
    </source>
</evidence>
<evidence type="ECO:0000313" key="1">
    <source>
        <dbReference type="EMBL" id="KAJ9652621.1"/>
    </source>
</evidence>
<organism evidence="1 2">
    <name type="scientific">Neophaeococcomyces mojaviensis</name>
    <dbReference type="NCBI Taxonomy" id="3383035"/>
    <lineage>
        <taxon>Eukaryota</taxon>
        <taxon>Fungi</taxon>
        <taxon>Dikarya</taxon>
        <taxon>Ascomycota</taxon>
        <taxon>Pezizomycotina</taxon>
        <taxon>Eurotiomycetes</taxon>
        <taxon>Chaetothyriomycetidae</taxon>
        <taxon>Chaetothyriales</taxon>
        <taxon>Chaetothyriales incertae sedis</taxon>
        <taxon>Neophaeococcomyces</taxon>
    </lineage>
</organism>
<keyword evidence="2" id="KW-1185">Reference proteome</keyword>
<comment type="caution">
    <text evidence="1">The sequence shown here is derived from an EMBL/GenBank/DDBJ whole genome shotgun (WGS) entry which is preliminary data.</text>
</comment>
<protein>
    <submittedName>
        <fullName evidence="1">Uncharacterized protein</fullName>
    </submittedName>
</protein>
<sequence>MAVLLFDRSNESYYVNKTLPDESMRWEHFPHCSHFTGKWIRVMPLLSFFVVLAFMVILSGRCKGFDTRNNEFSRTDVESRILHPEYAIRTLNETSPLLKAETWKQLRQNSRVATPATLSETLTW</sequence>
<name>A0ACC2ZY28_9EURO</name>